<comment type="caution">
    <text evidence="4">The sequence shown here is derived from an EMBL/GenBank/DDBJ whole genome shotgun (WGS) entry which is preliminary data.</text>
</comment>
<evidence type="ECO:0000259" key="3">
    <source>
        <dbReference type="PROSITE" id="PS50157"/>
    </source>
</evidence>
<evidence type="ECO:0000313" key="4">
    <source>
        <dbReference type="EMBL" id="ORZ02133.1"/>
    </source>
</evidence>
<organism evidence="4 5">
    <name type="scientific">Syncephalastrum racemosum</name>
    <name type="common">Filamentous fungus</name>
    <dbReference type="NCBI Taxonomy" id="13706"/>
    <lineage>
        <taxon>Eukaryota</taxon>
        <taxon>Fungi</taxon>
        <taxon>Fungi incertae sedis</taxon>
        <taxon>Mucoromycota</taxon>
        <taxon>Mucoromycotina</taxon>
        <taxon>Mucoromycetes</taxon>
        <taxon>Mucorales</taxon>
        <taxon>Syncephalastraceae</taxon>
        <taxon>Syncephalastrum</taxon>
    </lineage>
</organism>
<name>A0A1X2HRG9_SYNRA</name>
<keyword evidence="1" id="KW-0862">Zinc</keyword>
<feature type="compositionally biased region" description="Polar residues" evidence="2">
    <location>
        <begin position="100"/>
        <end position="116"/>
    </location>
</feature>
<sequence>MVHTCVTTTFVSVIPSCPSEWCVPLLTPHLFLRRLSGKRRLVSPCSVMTYPCSVCGARFQTSQGLERHYDKTHKDSQLSTVLAEGQNKRRRLNDERGNKNVGSTNGASNMTSTAQPSVSSSSILPKQRYEYDYTGAAEEVSVEDRYQQYELVKNNKGCKVTLTVYPNLH</sequence>
<dbReference type="Pfam" id="PF13912">
    <property type="entry name" value="zf-C2H2_6"/>
    <property type="match status" value="1"/>
</dbReference>
<dbReference type="Proteomes" id="UP000242180">
    <property type="component" value="Unassembled WGS sequence"/>
</dbReference>
<keyword evidence="1" id="KW-0479">Metal-binding</keyword>
<dbReference type="PROSITE" id="PS00028">
    <property type="entry name" value="ZINC_FINGER_C2H2_1"/>
    <property type="match status" value="1"/>
</dbReference>
<dbReference type="AlphaFoldDB" id="A0A1X2HRG9"/>
<feature type="region of interest" description="Disordered" evidence="2">
    <location>
        <begin position="84"/>
        <end position="121"/>
    </location>
</feature>
<dbReference type="SMART" id="SM00355">
    <property type="entry name" value="ZnF_C2H2"/>
    <property type="match status" value="1"/>
</dbReference>
<evidence type="ECO:0000313" key="5">
    <source>
        <dbReference type="Proteomes" id="UP000242180"/>
    </source>
</evidence>
<accession>A0A1X2HRG9</accession>
<dbReference type="GO" id="GO:0008270">
    <property type="term" value="F:zinc ion binding"/>
    <property type="evidence" value="ECO:0007669"/>
    <property type="project" value="UniProtKB-KW"/>
</dbReference>
<evidence type="ECO:0000256" key="2">
    <source>
        <dbReference type="SAM" id="MobiDB-lite"/>
    </source>
</evidence>
<keyword evidence="5" id="KW-1185">Reference proteome</keyword>
<dbReference type="PROSITE" id="PS50157">
    <property type="entry name" value="ZINC_FINGER_C2H2_2"/>
    <property type="match status" value="1"/>
</dbReference>
<gene>
    <name evidence="4" type="ORF">BCR43DRAFT_533124</name>
</gene>
<dbReference type="Gene3D" id="3.30.160.60">
    <property type="entry name" value="Classic Zinc Finger"/>
    <property type="match status" value="1"/>
</dbReference>
<dbReference type="InParanoid" id="A0A1X2HRG9"/>
<reference evidence="4 5" key="1">
    <citation type="submission" date="2016-07" db="EMBL/GenBank/DDBJ databases">
        <title>Pervasive Adenine N6-methylation of Active Genes in Fungi.</title>
        <authorList>
            <consortium name="DOE Joint Genome Institute"/>
            <person name="Mondo S.J."/>
            <person name="Dannebaum R.O."/>
            <person name="Kuo R.C."/>
            <person name="Labutti K."/>
            <person name="Haridas S."/>
            <person name="Kuo A."/>
            <person name="Salamov A."/>
            <person name="Ahrendt S.R."/>
            <person name="Lipzen A."/>
            <person name="Sullivan W."/>
            <person name="Andreopoulos W.B."/>
            <person name="Clum A."/>
            <person name="Lindquist E."/>
            <person name="Daum C."/>
            <person name="Ramamoorthy G.K."/>
            <person name="Gryganskyi A."/>
            <person name="Culley D."/>
            <person name="Magnuson J.K."/>
            <person name="James T.Y."/>
            <person name="O'Malley M.A."/>
            <person name="Stajich J.E."/>
            <person name="Spatafora J.W."/>
            <person name="Visel A."/>
            <person name="Grigoriev I.V."/>
        </authorList>
    </citation>
    <scope>NUCLEOTIDE SEQUENCE [LARGE SCALE GENOMIC DNA]</scope>
    <source>
        <strain evidence="4 5">NRRL 2496</strain>
    </source>
</reference>
<proteinExistence type="predicted"/>
<keyword evidence="1" id="KW-0863">Zinc-finger</keyword>
<feature type="domain" description="C2H2-type" evidence="3">
    <location>
        <begin position="50"/>
        <end position="78"/>
    </location>
</feature>
<evidence type="ECO:0000256" key="1">
    <source>
        <dbReference type="PROSITE-ProRule" id="PRU00042"/>
    </source>
</evidence>
<dbReference type="InterPro" id="IPR013087">
    <property type="entry name" value="Znf_C2H2_type"/>
</dbReference>
<dbReference type="EMBL" id="MCGN01000001">
    <property type="protein sequence ID" value="ORZ02133.1"/>
    <property type="molecule type" value="Genomic_DNA"/>
</dbReference>
<protein>
    <recommendedName>
        <fullName evidence="3">C2H2-type domain-containing protein</fullName>
    </recommendedName>
</protein>